<name>A0A2A6CK50_PRIPA</name>
<dbReference type="EnsemblMetazoa" id="PPA33145.1">
    <property type="protein sequence ID" value="PPA33145.1"/>
    <property type="gene ID" value="WBGene00206005"/>
</dbReference>
<accession>A0A2A6CK50</accession>
<keyword evidence="4" id="KW-1133">Transmembrane helix</keyword>
<protein>
    <submittedName>
        <fullName evidence="6">G protein-coupled receptor</fullName>
    </submittedName>
</protein>
<comment type="subcellular location">
    <subcellularLocation>
        <location evidence="1">Membrane</location>
        <topology evidence="1">Multi-pass membrane protein</topology>
    </subcellularLocation>
</comment>
<dbReference type="InterPro" id="IPR019421">
    <property type="entry name" value="7TM_GPCR_serpentine_rcpt_Srd"/>
</dbReference>
<keyword evidence="7" id="KW-1185">Reference proteome</keyword>
<dbReference type="Gene3D" id="1.20.1070.10">
    <property type="entry name" value="Rhodopsin 7-helix transmembrane proteins"/>
    <property type="match status" value="1"/>
</dbReference>
<comment type="similarity">
    <text evidence="2">Belongs to the nematode receptor-like protein srd family.</text>
</comment>
<evidence type="ECO:0000256" key="4">
    <source>
        <dbReference type="ARBA" id="ARBA00022989"/>
    </source>
</evidence>
<accession>A0A8R1UL31</accession>
<dbReference type="SUPFAM" id="SSF81321">
    <property type="entry name" value="Family A G protein-coupled receptor-like"/>
    <property type="match status" value="1"/>
</dbReference>
<dbReference type="OrthoDB" id="5789179at2759"/>
<evidence type="ECO:0000313" key="6">
    <source>
        <dbReference type="EnsemblMetazoa" id="PPA33145.1"/>
    </source>
</evidence>
<dbReference type="Proteomes" id="UP000005239">
    <property type="component" value="Unassembled WGS sequence"/>
</dbReference>
<organism evidence="6 7">
    <name type="scientific">Pristionchus pacificus</name>
    <name type="common">Parasitic nematode worm</name>
    <dbReference type="NCBI Taxonomy" id="54126"/>
    <lineage>
        <taxon>Eukaryota</taxon>
        <taxon>Metazoa</taxon>
        <taxon>Ecdysozoa</taxon>
        <taxon>Nematoda</taxon>
        <taxon>Chromadorea</taxon>
        <taxon>Rhabditida</taxon>
        <taxon>Rhabditina</taxon>
        <taxon>Diplogasteromorpha</taxon>
        <taxon>Diplogasteroidea</taxon>
        <taxon>Neodiplogasteridae</taxon>
        <taxon>Pristionchus</taxon>
    </lineage>
</organism>
<proteinExistence type="inferred from homology"/>
<gene>
    <name evidence="6" type="primary">WBGene00206005</name>
</gene>
<keyword evidence="5" id="KW-0472">Membrane</keyword>
<evidence type="ECO:0000256" key="1">
    <source>
        <dbReference type="ARBA" id="ARBA00004141"/>
    </source>
</evidence>
<dbReference type="PANTHER" id="PTHR22945:SF40">
    <property type="entry name" value="SERPENTINE RECEPTOR, CLASS D (DELTA)-RELATED"/>
    <property type="match status" value="1"/>
</dbReference>
<dbReference type="InterPro" id="IPR050920">
    <property type="entry name" value="Nematode_rcpt-like_delta"/>
</dbReference>
<evidence type="ECO:0000256" key="5">
    <source>
        <dbReference type="ARBA" id="ARBA00023136"/>
    </source>
</evidence>
<dbReference type="AlphaFoldDB" id="A0A2A6CK50"/>
<reference evidence="7" key="1">
    <citation type="journal article" date="2008" name="Nat. Genet.">
        <title>The Pristionchus pacificus genome provides a unique perspective on nematode lifestyle and parasitism.</title>
        <authorList>
            <person name="Dieterich C."/>
            <person name="Clifton S.W."/>
            <person name="Schuster L.N."/>
            <person name="Chinwalla A."/>
            <person name="Delehaunty K."/>
            <person name="Dinkelacker I."/>
            <person name="Fulton L."/>
            <person name="Fulton R."/>
            <person name="Godfrey J."/>
            <person name="Minx P."/>
            <person name="Mitreva M."/>
            <person name="Roeseler W."/>
            <person name="Tian H."/>
            <person name="Witte H."/>
            <person name="Yang S.P."/>
            <person name="Wilson R.K."/>
            <person name="Sommer R.J."/>
        </authorList>
    </citation>
    <scope>NUCLEOTIDE SEQUENCE [LARGE SCALE GENOMIC DNA]</scope>
    <source>
        <strain evidence="7">PS312</strain>
    </source>
</reference>
<evidence type="ECO:0000256" key="2">
    <source>
        <dbReference type="ARBA" id="ARBA00009166"/>
    </source>
</evidence>
<evidence type="ECO:0000256" key="3">
    <source>
        <dbReference type="ARBA" id="ARBA00022692"/>
    </source>
</evidence>
<dbReference type="PANTHER" id="PTHR22945">
    <property type="entry name" value="SERPENTINE RECEPTOR, CLASS D DELTA"/>
    <property type="match status" value="1"/>
</dbReference>
<dbReference type="GO" id="GO:0016020">
    <property type="term" value="C:membrane"/>
    <property type="evidence" value="ECO:0007669"/>
    <property type="project" value="UniProtKB-SubCell"/>
</dbReference>
<dbReference type="Pfam" id="PF10317">
    <property type="entry name" value="7TM_GPCR_Srd"/>
    <property type="match status" value="2"/>
</dbReference>
<reference evidence="6" key="2">
    <citation type="submission" date="2022-06" db="UniProtKB">
        <authorList>
            <consortium name="EnsemblMetazoa"/>
        </authorList>
    </citation>
    <scope>IDENTIFICATION</scope>
    <source>
        <strain evidence="6">PS312</strain>
    </source>
</reference>
<keyword evidence="3" id="KW-0812">Transmembrane</keyword>
<sequence>MCYRSLVIEGSKNLCFLVYSFMMHGHAHYTILLAFGFCYRFYVIKYDVPSASQLIFALVLVYAPTLIIFSFFAGTPLLDDEALQDIMNQSFLDYNLTSQSRIEMIIGTERSTAINIGIMWTLGMPLPFYIIIIFAALRIRRFLAASLLFSEYNHNMHRDVMKTLLVQALLPTLYLFAAIAHAIDNEVDGEGITFRTHTPMFVLPSPLPTHDVVSIVHHCTVDSIAIVANIILIIAILKSSQSSFCSYKVLLLNSAVVDLTASLAAITPIPIKYFLAYVYIGPCTAVNISTVSLSTLSQSMFLIASSFYYRLHVLKRPSPRTISMLAICLVVSIPNAVTLITYSFTLDDTDKVIEELRKLRPCYQLDGYAIEGHTTIFTFLTIFAIMSLTIPVGPTIIFILVVRRKLLRAIVEKSGKLSAKTIEMHRSLTRVLSIQSLLPVFFSGAVISFVSCQFDLYCSETQEHFMAESASYMPLLAPFVTMYYVRPYREFISSALMKKKIIAVGPVSSRNFTTTL</sequence>
<evidence type="ECO:0000313" key="7">
    <source>
        <dbReference type="Proteomes" id="UP000005239"/>
    </source>
</evidence>